<reference evidence="3" key="4">
    <citation type="submission" date="2024-02" db="EMBL/GenBank/DDBJ databases">
        <title>Comparative genomics of Cryptococcus and Kwoniella reveals pathogenesis evolution and contrasting modes of karyotype evolution via chromosome fusion or intercentromeric recombination.</title>
        <authorList>
            <person name="Coelho M.A."/>
            <person name="David-Palma M."/>
            <person name="Shea T."/>
            <person name="Bowers K."/>
            <person name="McGinley-Smith S."/>
            <person name="Mohammad A.W."/>
            <person name="Gnirke A."/>
            <person name="Yurkov A.M."/>
            <person name="Nowrousian M."/>
            <person name="Sun S."/>
            <person name="Cuomo C.A."/>
            <person name="Heitman J."/>
        </authorList>
    </citation>
    <scope>NUCLEOTIDE SEQUENCE</scope>
    <source>
        <strain evidence="3">CBS 10737</strain>
    </source>
</reference>
<reference evidence="2" key="3">
    <citation type="submission" date="2016-07" db="EMBL/GenBank/DDBJ databases">
        <title>Evolution of pathogenesis and genome organization in the Tremellales.</title>
        <authorList>
            <person name="Cuomo C."/>
            <person name="Litvintseva A."/>
            <person name="Heitman J."/>
            <person name="Chen Y."/>
            <person name="Sun S."/>
            <person name="Springer D."/>
            <person name="Dromer F."/>
            <person name="Young S."/>
            <person name="Zeng Q."/>
            <person name="Chapman S."/>
            <person name="Gujja S."/>
            <person name="Saif S."/>
            <person name="Birren B."/>
        </authorList>
    </citation>
    <scope>NUCLEOTIDE SEQUENCE</scope>
    <source>
        <strain evidence="2">CBS 10737</strain>
    </source>
</reference>
<dbReference type="EMBL" id="CP144521">
    <property type="protein sequence ID" value="WWC68461.1"/>
    <property type="molecule type" value="Genomic_DNA"/>
</dbReference>
<reference evidence="2" key="1">
    <citation type="submission" date="2013-07" db="EMBL/GenBank/DDBJ databases">
        <title>The Genome Sequence of Cryptococcus pinus CBS10737.</title>
        <authorList>
            <consortium name="The Broad Institute Genome Sequencing Platform"/>
            <person name="Cuomo C."/>
            <person name="Litvintseva A."/>
            <person name="Chen Y."/>
            <person name="Heitman J."/>
            <person name="Sun S."/>
            <person name="Springer D."/>
            <person name="Dromer F."/>
            <person name="Young S.K."/>
            <person name="Zeng Q."/>
            <person name="Gargeya S."/>
            <person name="Fitzgerald M."/>
            <person name="Abouelleil A."/>
            <person name="Alvarado L."/>
            <person name="Berlin A.M."/>
            <person name="Chapman S.B."/>
            <person name="Dewar J."/>
            <person name="Goldberg J."/>
            <person name="Griggs A."/>
            <person name="Gujja S."/>
            <person name="Hansen M."/>
            <person name="Howarth C."/>
            <person name="Imamovic A."/>
            <person name="Larimer J."/>
            <person name="McCowan C."/>
            <person name="Murphy C."/>
            <person name="Pearson M."/>
            <person name="Priest M."/>
            <person name="Roberts A."/>
            <person name="Saif S."/>
            <person name="Shea T."/>
            <person name="Sykes S."/>
            <person name="Wortman J."/>
            <person name="Nusbaum C."/>
            <person name="Birren B."/>
        </authorList>
    </citation>
    <scope>NUCLEOTIDE SEQUENCE [LARGE SCALE GENOMIC DNA]</scope>
    <source>
        <strain evidence="2">CBS 10737</strain>
    </source>
</reference>
<dbReference type="KEGG" id="kpin:30171105"/>
<sequence length="480" mass="54215">MPFHLPSLGSKHDEQKERRKSQLSEDKPAYIPTSNSNVSRNGSGDSTKRKSLQLERTISIGSNNILDDNEIRSNSPKPISSPSSNSNYVENRRPNQHRSSSSTSGLHSILKNPKSPSILSGSSEYTTFSGNGNSNSNSNSFLNGINKKMSSLTFDRTDTIESINDFNENEINRISSNPNSNSNHSTPATSVSSFNHNNNQNCPLYDNTYDEITNKFPFFMMTISSISTLSFIALPLNLRNIVIETINNCWKKGINKIQEIDYQPELMKKHKEKGCDSGVWEITMKGQAWMPTSSEQVSSKRILIKLMTEFAKEGYNLSSSFRTSAKDSGKDSLIFLLDEPDPEPIFFAVAFYSHDRIWIIDAEADVGQALEEGIKNWWVDGLRDARVRERHCRELRLKGAPWTAHSTQSLISARCIHLTIRKLITHCDRGYDFVGSVDMADKEEGEMPVSFYRKKWYNTKGQDRWMNEFENGLGLSTVSS</sequence>
<keyword evidence="4" id="KW-1185">Reference proteome</keyword>
<dbReference type="STRING" id="1296096.A0A1B9I5C3"/>
<dbReference type="GeneID" id="30171105"/>
<feature type="compositionally biased region" description="Low complexity" evidence="1">
    <location>
        <begin position="73"/>
        <end position="87"/>
    </location>
</feature>
<organism evidence="2">
    <name type="scientific">Kwoniella pini CBS 10737</name>
    <dbReference type="NCBI Taxonomy" id="1296096"/>
    <lineage>
        <taxon>Eukaryota</taxon>
        <taxon>Fungi</taxon>
        <taxon>Dikarya</taxon>
        <taxon>Basidiomycota</taxon>
        <taxon>Agaricomycotina</taxon>
        <taxon>Tremellomycetes</taxon>
        <taxon>Tremellales</taxon>
        <taxon>Cryptococcaceae</taxon>
        <taxon>Kwoniella</taxon>
    </lineage>
</organism>
<feature type="region of interest" description="Disordered" evidence="1">
    <location>
        <begin position="1"/>
        <end position="122"/>
    </location>
</feature>
<dbReference type="PANTHER" id="PTHR38696:SF1">
    <property type="entry name" value="MEDIATOR OF RNA POLYMERASE II TRANSCRIPTION SUBUNIT 13"/>
    <property type="match status" value="1"/>
</dbReference>
<dbReference type="OrthoDB" id="3255427at2759"/>
<proteinExistence type="predicted"/>
<dbReference type="Proteomes" id="UP000094020">
    <property type="component" value="Chromosome 3"/>
</dbReference>
<gene>
    <name evidence="2" type="ORF">I206_02736</name>
    <name evidence="3" type="ORF">I206_102389</name>
</gene>
<feature type="compositionally biased region" description="Low complexity" evidence="1">
    <location>
        <begin position="172"/>
        <end position="190"/>
    </location>
</feature>
<reference evidence="3" key="2">
    <citation type="submission" date="2013-07" db="EMBL/GenBank/DDBJ databases">
        <authorList>
            <consortium name="The Broad Institute Genome Sequencing Platform"/>
            <person name="Cuomo C."/>
            <person name="Litvintseva A."/>
            <person name="Chen Y."/>
            <person name="Heitman J."/>
            <person name="Sun S."/>
            <person name="Springer D."/>
            <person name="Dromer F."/>
            <person name="Young S.K."/>
            <person name="Zeng Q."/>
            <person name="Gargeya S."/>
            <person name="Fitzgerald M."/>
            <person name="Abouelleil A."/>
            <person name="Alvarado L."/>
            <person name="Berlin A.M."/>
            <person name="Chapman S.B."/>
            <person name="Dewar J."/>
            <person name="Goldberg J."/>
            <person name="Griggs A."/>
            <person name="Gujja S."/>
            <person name="Hansen M."/>
            <person name="Howarth C."/>
            <person name="Imamovic A."/>
            <person name="Larimer J."/>
            <person name="McCowan C."/>
            <person name="Murphy C."/>
            <person name="Pearson M."/>
            <person name="Priest M."/>
            <person name="Roberts A."/>
            <person name="Saif S."/>
            <person name="Shea T."/>
            <person name="Sykes S."/>
            <person name="Wortman J."/>
            <person name="Nusbaum C."/>
            <person name="Birren B."/>
        </authorList>
    </citation>
    <scope>NUCLEOTIDE SEQUENCE</scope>
    <source>
        <strain evidence="3">CBS 10737</strain>
    </source>
</reference>
<feature type="region of interest" description="Disordered" evidence="1">
    <location>
        <begin position="171"/>
        <end position="197"/>
    </location>
</feature>
<dbReference type="AlphaFoldDB" id="A0A1B9I5C3"/>
<feature type="compositionally biased region" description="Basic and acidic residues" evidence="1">
    <location>
        <begin position="10"/>
        <end position="28"/>
    </location>
</feature>
<protein>
    <submittedName>
        <fullName evidence="2">Uncharacterized protein</fullName>
    </submittedName>
</protein>
<evidence type="ECO:0000313" key="4">
    <source>
        <dbReference type="Proteomes" id="UP000094020"/>
    </source>
</evidence>
<feature type="compositionally biased region" description="Polar residues" evidence="1">
    <location>
        <begin position="54"/>
        <end position="66"/>
    </location>
</feature>
<accession>A0A1B9I5C3</accession>
<evidence type="ECO:0000313" key="3">
    <source>
        <dbReference type="EMBL" id="WWC68461.1"/>
    </source>
</evidence>
<feature type="compositionally biased region" description="Polar residues" evidence="1">
    <location>
        <begin position="32"/>
        <end position="45"/>
    </location>
</feature>
<name>A0A1B9I5C3_9TREE</name>
<dbReference type="PANTHER" id="PTHR38696">
    <property type="entry name" value="MEDIATOR OF RNA POLYMERASE II TRANSCRIPTION SUBUNIT 13"/>
    <property type="match status" value="1"/>
</dbReference>
<evidence type="ECO:0000313" key="2">
    <source>
        <dbReference type="EMBL" id="OCF50681.1"/>
    </source>
</evidence>
<evidence type="ECO:0000256" key="1">
    <source>
        <dbReference type="SAM" id="MobiDB-lite"/>
    </source>
</evidence>
<dbReference type="EMBL" id="KI894009">
    <property type="protein sequence ID" value="OCF50681.1"/>
    <property type="molecule type" value="Genomic_DNA"/>
</dbReference>
<dbReference type="RefSeq" id="XP_019011900.1">
    <property type="nucleotide sequence ID" value="XM_019154497.1"/>
</dbReference>